<accession>A0A3A4NRK8</accession>
<keyword evidence="1" id="KW-0812">Transmembrane</keyword>
<dbReference type="AlphaFoldDB" id="A0A3A4NRK8"/>
<name>A0A3A4NRK8_ABYX5</name>
<comment type="caution">
    <text evidence="2">The sequence shown here is derived from an EMBL/GenBank/DDBJ whole genome shotgun (WGS) entry which is preliminary data.</text>
</comment>
<protein>
    <submittedName>
        <fullName evidence="2">Uncharacterized protein</fullName>
    </submittedName>
</protein>
<dbReference type="EMBL" id="QZKU01000049">
    <property type="protein sequence ID" value="RJP23198.1"/>
    <property type="molecule type" value="Genomic_DNA"/>
</dbReference>
<evidence type="ECO:0000256" key="1">
    <source>
        <dbReference type="SAM" id="Phobius"/>
    </source>
</evidence>
<feature type="transmembrane region" description="Helical" evidence="1">
    <location>
        <begin position="349"/>
        <end position="367"/>
    </location>
</feature>
<sequence length="459" mass="52578">LLSHYIDLLNSLATQQDLESFEATVHLYGYFSDDEMREVERQMKKDWDSLSLHQDELLHVGPLSNVLDMAWLLGCAALAFFKPLLLPILLPYMIFNVVHLRARSRKLIVARKYKECARELANTIRVQRGADETVAGQVNQVVEEFERTDGSGQEIYLKLSNKAREQELETVCDFYYSQFEDSKPRRGFLRNVFHFLALVLKDEEAARIRAPEREVRKAAFLRDSRQQRSLEFLVLPTKESFEIYLADEFSNGELFPFNVIPPALHPTAHLVSETDVEINNVVRVPEALDPEKIRSKLSQSLFITTYSRSKFQAMKLGHLISFEKRQIPIGIMVVGGLDMAFGLMKGAFFISPILVFGVATFGVSLLLSRKVKKHFSDIARGFDKIFGDFSRPTLVTDEKLAELNGLVKDSANLVDAYTETFHRALHFGWDGIADVYQSKAVFHQREFKEPGECIMRLER</sequence>
<organism evidence="2 3">
    <name type="scientific">Abyssobacteria bacterium (strain SURF_5)</name>
    <dbReference type="NCBI Taxonomy" id="2093360"/>
    <lineage>
        <taxon>Bacteria</taxon>
        <taxon>Pseudomonadati</taxon>
        <taxon>Candidatus Hydrogenedentota</taxon>
        <taxon>Candidatus Abyssobacteria</taxon>
    </lineage>
</organism>
<gene>
    <name evidence="2" type="ORF">C4520_06790</name>
</gene>
<dbReference type="Proteomes" id="UP000265882">
    <property type="component" value="Unassembled WGS sequence"/>
</dbReference>
<feature type="non-terminal residue" evidence="2">
    <location>
        <position position="1"/>
    </location>
</feature>
<proteinExistence type="predicted"/>
<evidence type="ECO:0000313" key="2">
    <source>
        <dbReference type="EMBL" id="RJP23198.1"/>
    </source>
</evidence>
<evidence type="ECO:0000313" key="3">
    <source>
        <dbReference type="Proteomes" id="UP000265882"/>
    </source>
</evidence>
<keyword evidence="1" id="KW-1133">Transmembrane helix</keyword>
<reference evidence="2 3" key="1">
    <citation type="journal article" date="2017" name="ISME J.">
        <title>Energy and carbon metabolisms in a deep terrestrial subsurface fluid microbial community.</title>
        <authorList>
            <person name="Momper L."/>
            <person name="Jungbluth S.P."/>
            <person name="Lee M.D."/>
            <person name="Amend J.P."/>
        </authorList>
    </citation>
    <scope>NUCLEOTIDE SEQUENCE [LARGE SCALE GENOMIC DNA]</scope>
    <source>
        <strain evidence="2">SURF_5</strain>
    </source>
</reference>
<keyword evidence="1" id="KW-0472">Membrane</keyword>